<dbReference type="AlphaFoldDB" id="A8MI23"/>
<dbReference type="KEGG" id="aoe:Clos_1915"/>
<dbReference type="eggNOG" id="COG1476">
    <property type="taxonomic scope" value="Bacteria"/>
</dbReference>
<dbReference type="InterPro" id="IPR053842">
    <property type="entry name" value="NikA-like"/>
</dbReference>
<dbReference type="RefSeq" id="WP_012159767.1">
    <property type="nucleotide sequence ID" value="NC_009922.1"/>
</dbReference>
<proteinExistence type="predicted"/>
<protein>
    <submittedName>
        <fullName evidence="1">Putative mobilisation protein</fullName>
    </submittedName>
</protein>
<dbReference type="OrthoDB" id="1645362at2"/>
<dbReference type="Proteomes" id="UP000000269">
    <property type="component" value="Chromosome"/>
</dbReference>
<reference evidence="2" key="1">
    <citation type="submission" date="2007-10" db="EMBL/GenBank/DDBJ databases">
        <title>Complete genome of Alkaliphilus oremlandii OhILAs.</title>
        <authorList>
            <person name="Copeland A."/>
            <person name="Lucas S."/>
            <person name="Lapidus A."/>
            <person name="Barry K."/>
            <person name="Detter J.C."/>
            <person name="Glavina del Rio T."/>
            <person name="Hammon N."/>
            <person name="Israni S."/>
            <person name="Dalin E."/>
            <person name="Tice H."/>
            <person name="Pitluck S."/>
            <person name="Chain P."/>
            <person name="Malfatti S."/>
            <person name="Shin M."/>
            <person name="Vergez L."/>
            <person name="Schmutz J."/>
            <person name="Larimer F."/>
            <person name="Land M."/>
            <person name="Hauser L."/>
            <person name="Kyrpides N."/>
            <person name="Mikhailova N."/>
            <person name="Stolz J.F."/>
            <person name="Dawson A."/>
            <person name="Fisher E."/>
            <person name="Crable B."/>
            <person name="Perera E."/>
            <person name="Lisak J."/>
            <person name="Ranganathan M."/>
            <person name="Basu P."/>
            <person name="Richardson P."/>
        </authorList>
    </citation>
    <scope>NUCLEOTIDE SEQUENCE [LARGE SCALE GENOMIC DNA]</scope>
    <source>
        <strain evidence="2">OhILAs</strain>
    </source>
</reference>
<sequence>MVIENKIIKITFRVSEREHIKIVNKAKRSNLSLSQYLRCSSLNKNIVVIEDFKNFSKELKAIGNNLNQLNVLCHQGKITCPDISITRKKVEEIWELLNLLMDQTKKSKA</sequence>
<dbReference type="STRING" id="350688.Clos_1915"/>
<dbReference type="HOGENOM" id="CLU_137404_4_0_9"/>
<evidence type="ECO:0000313" key="2">
    <source>
        <dbReference type="Proteomes" id="UP000000269"/>
    </source>
</evidence>
<dbReference type="Pfam" id="PF21983">
    <property type="entry name" value="NikA-like"/>
    <property type="match status" value="1"/>
</dbReference>
<organism evidence="1 2">
    <name type="scientific">Alkaliphilus oremlandii (strain OhILAs)</name>
    <name type="common">Clostridium oremlandii (strain OhILAs)</name>
    <dbReference type="NCBI Taxonomy" id="350688"/>
    <lineage>
        <taxon>Bacteria</taxon>
        <taxon>Bacillati</taxon>
        <taxon>Bacillota</taxon>
        <taxon>Clostridia</taxon>
        <taxon>Peptostreptococcales</taxon>
        <taxon>Natronincolaceae</taxon>
        <taxon>Alkaliphilus</taxon>
    </lineage>
</organism>
<keyword evidence="2" id="KW-1185">Reference proteome</keyword>
<evidence type="ECO:0000313" key="1">
    <source>
        <dbReference type="EMBL" id="ABW19455.1"/>
    </source>
</evidence>
<gene>
    <name evidence="1" type="ordered locus">Clos_1915</name>
</gene>
<name>A8MI23_ALKOO</name>
<accession>A8MI23</accession>
<dbReference type="EMBL" id="CP000853">
    <property type="protein sequence ID" value="ABW19455.1"/>
    <property type="molecule type" value="Genomic_DNA"/>
</dbReference>